<keyword evidence="10" id="KW-1185">Reference proteome</keyword>
<evidence type="ECO:0000256" key="7">
    <source>
        <dbReference type="SAM" id="Phobius"/>
    </source>
</evidence>
<evidence type="ECO:0000256" key="4">
    <source>
        <dbReference type="ARBA" id="ARBA00022989"/>
    </source>
</evidence>
<evidence type="ECO:0000256" key="3">
    <source>
        <dbReference type="ARBA" id="ARBA00022692"/>
    </source>
</evidence>
<evidence type="ECO:0000259" key="8">
    <source>
        <dbReference type="Pfam" id="PF02687"/>
    </source>
</evidence>
<comment type="subcellular location">
    <subcellularLocation>
        <location evidence="1">Cell membrane</location>
        <topology evidence="1">Multi-pass membrane protein</topology>
    </subcellularLocation>
</comment>
<feature type="domain" description="ABC3 transporter permease C-terminal" evidence="8">
    <location>
        <begin position="120"/>
        <end position="230"/>
    </location>
</feature>
<keyword evidence="4 7" id="KW-1133">Transmembrane helix</keyword>
<feature type="transmembrane region" description="Helical" evidence="7">
    <location>
        <begin position="171"/>
        <end position="192"/>
    </location>
</feature>
<name>A0ABQ3XSA2_9ACTN</name>
<feature type="region of interest" description="Disordered" evidence="6">
    <location>
        <begin position="1"/>
        <end position="24"/>
    </location>
</feature>
<keyword evidence="2" id="KW-1003">Cell membrane</keyword>
<protein>
    <recommendedName>
        <fullName evidence="8">ABC3 transporter permease C-terminal domain-containing protein</fullName>
    </recommendedName>
</protein>
<feature type="compositionally biased region" description="Pro residues" evidence="6">
    <location>
        <begin position="1"/>
        <end position="10"/>
    </location>
</feature>
<organism evidence="9 10">
    <name type="scientific">Actinoplanes couchii</name>
    <dbReference type="NCBI Taxonomy" id="403638"/>
    <lineage>
        <taxon>Bacteria</taxon>
        <taxon>Bacillati</taxon>
        <taxon>Actinomycetota</taxon>
        <taxon>Actinomycetes</taxon>
        <taxon>Micromonosporales</taxon>
        <taxon>Micromonosporaceae</taxon>
        <taxon>Actinoplanes</taxon>
    </lineage>
</organism>
<sequence length="239" mass="24478">MRPNEPPRPSPAVQTGRGEDRGEPVVVGPVQGLRQVAGGEQITGGVTVTGRDGADAFAVGTLPKKLPLDGGVTVNLPKKTRPAVLTGTFAQDIGTAVLLTPAAAPAALSRVSEVRVTLGATVILLLMGLGLLLDVADRLHDRRKLIGALAAIGASRATIVWSSVAQAMVPVLAVLVLAVATGAIVGTVLMRMDGIPVRFDPGPLLTPVVGGLTLILVCTVAGLLPAARRLTSNEELRQE</sequence>
<evidence type="ECO:0000313" key="9">
    <source>
        <dbReference type="EMBL" id="GID61275.1"/>
    </source>
</evidence>
<evidence type="ECO:0000256" key="6">
    <source>
        <dbReference type="SAM" id="MobiDB-lite"/>
    </source>
</evidence>
<dbReference type="Pfam" id="PF02687">
    <property type="entry name" value="FtsX"/>
    <property type="match status" value="1"/>
</dbReference>
<dbReference type="Proteomes" id="UP000612282">
    <property type="component" value="Unassembled WGS sequence"/>
</dbReference>
<feature type="transmembrane region" description="Helical" evidence="7">
    <location>
        <begin position="204"/>
        <end position="227"/>
    </location>
</feature>
<accession>A0ABQ3XSA2</accession>
<comment type="caution">
    <text evidence="9">The sequence shown here is derived from an EMBL/GenBank/DDBJ whole genome shotgun (WGS) entry which is preliminary data.</text>
</comment>
<dbReference type="RefSeq" id="WP_203809078.1">
    <property type="nucleotide sequence ID" value="NZ_BAAAQE010000119.1"/>
</dbReference>
<evidence type="ECO:0000256" key="5">
    <source>
        <dbReference type="ARBA" id="ARBA00023136"/>
    </source>
</evidence>
<feature type="transmembrane region" description="Helical" evidence="7">
    <location>
        <begin position="116"/>
        <end position="133"/>
    </location>
</feature>
<proteinExistence type="predicted"/>
<evidence type="ECO:0000313" key="10">
    <source>
        <dbReference type="Proteomes" id="UP000612282"/>
    </source>
</evidence>
<evidence type="ECO:0000256" key="1">
    <source>
        <dbReference type="ARBA" id="ARBA00004651"/>
    </source>
</evidence>
<gene>
    <name evidence="9" type="ORF">Aco03nite_096790</name>
</gene>
<keyword evidence="3 7" id="KW-0812">Transmembrane</keyword>
<reference evidence="9 10" key="1">
    <citation type="submission" date="2021-01" db="EMBL/GenBank/DDBJ databases">
        <title>Whole genome shotgun sequence of Actinoplanes couchii NBRC 106145.</title>
        <authorList>
            <person name="Komaki H."/>
            <person name="Tamura T."/>
        </authorList>
    </citation>
    <scope>NUCLEOTIDE SEQUENCE [LARGE SCALE GENOMIC DNA]</scope>
    <source>
        <strain evidence="9 10">NBRC 106145</strain>
    </source>
</reference>
<dbReference type="EMBL" id="BOMG01000122">
    <property type="protein sequence ID" value="GID61275.1"/>
    <property type="molecule type" value="Genomic_DNA"/>
</dbReference>
<evidence type="ECO:0000256" key="2">
    <source>
        <dbReference type="ARBA" id="ARBA00022475"/>
    </source>
</evidence>
<keyword evidence="5 7" id="KW-0472">Membrane</keyword>
<dbReference type="InterPro" id="IPR003838">
    <property type="entry name" value="ABC3_permease_C"/>
</dbReference>